<evidence type="ECO:0000313" key="2">
    <source>
        <dbReference type="Proteomes" id="UP001164042"/>
    </source>
</evidence>
<dbReference type="Proteomes" id="UP001164042">
    <property type="component" value="Chromosome"/>
</dbReference>
<dbReference type="RefSeq" id="WP_264307768.1">
    <property type="nucleotide sequence ID" value="NZ_CP109635.1"/>
</dbReference>
<organism evidence="1 2">
    <name type="scientific">Lactococcus garvieae</name>
    <dbReference type="NCBI Taxonomy" id="1363"/>
    <lineage>
        <taxon>Bacteria</taxon>
        <taxon>Bacillati</taxon>
        <taxon>Bacillota</taxon>
        <taxon>Bacilli</taxon>
        <taxon>Lactobacillales</taxon>
        <taxon>Streptococcaceae</taxon>
        <taxon>Lactococcus</taxon>
    </lineage>
</organism>
<name>A0AA46YTP7_9LACT</name>
<dbReference type="EMBL" id="CP109635">
    <property type="protein sequence ID" value="UYT09643.1"/>
    <property type="molecule type" value="Genomic_DNA"/>
</dbReference>
<dbReference type="AlphaFoldDB" id="A0AA46YTP7"/>
<sequence length="687" mass="80032">MSTDEGNSLVIIGNGFDLSLGIKSSYTDFLNYLLSSHNLRTTEEIYSFNKLFVQNFDGKCLNWCDFETIFEKQIIEVNQSTNSKELGYTKEFLINQINQDLQELEILFSEYLEKEFEAWQKNWIKIKADEHKKVNSFYEKLFEKANMIINFNYTASIENIFPNLDAAHIHGRLEEGNIIFGGGFSGSSLLDDTSVKGSTENDKLIRSKKNPKITEQRNKVLKKIDVQKFSSIFVLGHSIIGSDFIFLKPLFENAKKIYVFYYEQDYEEKFQFLVQNLEKNIVEKIELVPFFEVIIEKNKIIISREEVEDKDDYNAVSDSFNFPIPTDESNTFLNFEITTESFLVWKLKNLVINTNTSLKAIYNLLSKLPDDYIDNISDDFFNIRIKGQTDPLKRSDISALFKLPLFRKLFEKAKIFELSNCNIDLSDLSTLFEINNLKKIKIENNNIFFMDEVDNSFDLTSISNIEKIIMSNNEFVEETKGTENNKIKVDYPLLVTKTVMKTKILEIQDNTNLQISTSILEYFREIKEISISINSIGEKNVYLPHIERLELFVDENNDIQPLPKLMLNNKIKELRFGNFILNEKNNGEVGQDYEPMYLSTLFEKNGRKAILENIEVLEFNNCEIPGGVAVDIFVNIFRNDLSPKIKTDKEILFRDIMLESTHKFDSFIGTLIFNEEKKMKMLILREN</sequence>
<protein>
    <submittedName>
        <fullName evidence="1">Bacteriophage abortive infection AbiH family protein</fullName>
    </submittedName>
</protein>
<dbReference type="InterPro" id="IPR025935">
    <property type="entry name" value="AbiH"/>
</dbReference>
<evidence type="ECO:0000313" key="1">
    <source>
        <dbReference type="EMBL" id="UYT09643.1"/>
    </source>
</evidence>
<gene>
    <name evidence="1" type="ORF">OF801_06570</name>
</gene>
<dbReference type="Pfam" id="PF14253">
    <property type="entry name" value="AbiH"/>
    <property type="match status" value="1"/>
</dbReference>
<proteinExistence type="predicted"/>
<reference evidence="1" key="1">
    <citation type="submission" date="2022-10" db="EMBL/GenBank/DDBJ databases">
        <title>Genome assembly of Lactococcus garvieae isolates from cricket gut.</title>
        <authorList>
            <person name="Luecke A.R."/>
            <person name="Brown A.M.V."/>
            <person name="Wakeman C.A."/>
        </authorList>
    </citation>
    <scope>NUCLEOTIDE SEQUENCE</scope>
    <source>
        <strain evidence="1">Alexii-11_2</strain>
    </source>
</reference>
<accession>A0AA46YTP7</accession>